<dbReference type="OrthoDB" id="291792at2759"/>
<dbReference type="EMBL" id="VJMH01006956">
    <property type="protein sequence ID" value="KAF0687199.1"/>
    <property type="molecule type" value="Genomic_DNA"/>
</dbReference>
<proteinExistence type="predicted"/>
<evidence type="ECO:0000313" key="2">
    <source>
        <dbReference type="EMBL" id="VFT97730.1"/>
    </source>
</evidence>
<name>A0A485LHY6_9STRA</name>
<dbReference type="InterPro" id="IPR026749">
    <property type="entry name" value="Tmem135"/>
</dbReference>
<accession>A0A485LHY6</accession>
<dbReference type="PANTHER" id="PTHR12459:SF15">
    <property type="entry name" value="TRANSMEMBRANE PROTEIN 135"/>
    <property type="match status" value="1"/>
</dbReference>
<dbReference type="PANTHER" id="PTHR12459">
    <property type="entry name" value="TRANSMEMBRANE PROTEIN 135-RELATED"/>
    <property type="match status" value="1"/>
</dbReference>
<sequence length="477" mass="53264">MERVYSAVFGEDVHKAVALVPAQEDDAREEEPYVQPLTPELLEQHNKHIDKYGDMVAHASTALTAPSLRRQKSVTETVELSELGEAFKAGVRAFVLAYGAKAFTALLLASRKWGMNTNSYADALRLLSQGDTVRFGAFVGLLVGSFHATEVVLKYVRGSDDPLNKAIAGAVSGLSLFLDAPSRRPVISLYIFVRMLDIYLRHASESHAFVRDIEAYLPMQYATEILFGLANAPIIYATAYDPSLLPKSYYNFILTMGNLSHHGTDFTLRRRLRGELDPNTNQLVAFTPCQPHFHRESCLAHSAKDWVSTGVVRAGKVYLPVHLMPLVLFRYKKLATAPVATLARVAFDTLRSAAFLSTYQIMVKMLVCSSRNFFQEDYPLVAFLAGVRRQLTVTGASLFFEDPKRRTELMLYTGVRGLEVMWAFLKRQGVAQYIRAKHGDVFFFCLSMACIMSSPPAHFKPAYLSLLRFMFGASAIV</sequence>
<dbReference type="Proteomes" id="UP000332933">
    <property type="component" value="Unassembled WGS sequence"/>
</dbReference>
<reference evidence="1" key="2">
    <citation type="submission" date="2019-06" db="EMBL/GenBank/DDBJ databases">
        <title>Genomics analysis of Aphanomyces spp. identifies a new class of oomycete effector associated with host adaptation.</title>
        <authorList>
            <person name="Gaulin E."/>
        </authorList>
    </citation>
    <scope>NUCLEOTIDE SEQUENCE</scope>
    <source>
        <strain evidence="1">CBS 578.67</strain>
    </source>
</reference>
<reference evidence="2 3" key="1">
    <citation type="submission" date="2019-03" db="EMBL/GenBank/DDBJ databases">
        <authorList>
            <person name="Gaulin E."/>
            <person name="Dumas B."/>
        </authorList>
    </citation>
    <scope>NUCLEOTIDE SEQUENCE [LARGE SCALE GENOMIC DNA]</scope>
    <source>
        <strain evidence="2">CBS 568.67</strain>
    </source>
</reference>
<dbReference type="AlphaFoldDB" id="A0A485LHY6"/>
<gene>
    <name evidence="2" type="primary">Aste57867_21055</name>
    <name evidence="1" type="ORF">As57867_020987</name>
    <name evidence="2" type="ORF">ASTE57867_21055</name>
</gene>
<organism evidence="2 3">
    <name type="scientific">Aphanomyces stellatus</name>
    <dbReference type="NCBI Taxonomy" id="120398"/>
    <lineage>
        <taxon>Eukaryota</taxon>
        <taxon>Sar</taxon>
        <taxon>Stramenopiles</taxon>
        <taxon>Oomycota</taxon>
        <taxon>Saprolegniomycetes</taxon>
        <taxon>Saprolegniales</taxon>
        <taxon>Verrucalvaceae</taxon>
        <taxon>Aphanomyces</taxon>
    </lineage>
</organism>
<protein>
    <submittedName>
        <fullName evidence="2">Aste57867_21055 protein</fullName>
    </submittedName>
</protein>
<evidence type="ECO:0000313" key="1">
    <source>
        <dbReference type="EMBL" id="KAF0687199.1"/>
    </source>
</evidence>
<keyword evidence="3" id="KW-1185">Reference proteome</keyword>
<dbReference type="EMBL" id="CAADRA010006982">
    <property type="protein sequence ID" value="VFT97730.1"/>
    <property type="molecule type" value="Genomic_DNA"/>
</dbReference>
<evidence type="ECO:0000313" key="3">
    <source>
        <dbReference type="Proteomes" id="UP000332933"/>
    </source>
</evidence>